<dbReference type="Proteomes" id="UP000238191">
    <property type="component" value="Unassembled WGS sequence"/>
</dbReference>
<keyword evidence="2" id="KW-0472">Membrane</keyword>
<keyword evidence="2" id="KW-0812">Transmembrane</keyword>
<dbReference type="AlphaFoldDB" id="A0A2S7D0C0"/>
<evidence type="ECO:0000313" key="5">
    <source>
        <dbReference type="Proteomes" id="UP000238191"/>
    </source>
</evidence>
<evidence type="ECO:0000256" key="1">
    <source>
        <dbReference type="SAM" id="MobiDB-lite"/>
    </source>
</evidence>
<feature type="region of interest" description="Disordered" evidence="1">
    <location>
        <begin position="323"/>
        <end position="392"/>
    </location>
</feature>
<accession>A0A2S7D0C0</accession>
<dbReference type="InterPro" id="IPR008900">
    <property type="entry name" value="Zot_N"/>
</dbReference>
<feature type="compositionally biased region" description="Low complexity" evidence="1">
    <location>
        <begin position="337"/>
        <end position="364"/>
    </location>
</feature>
<sequence length="392" mass="43876">MIYQFTGQPGHGKSLHALDLALKFKDEGRVVYAGNIRQLDYQKCGLMPITPEQFKDWPAFLPDGAVCLIDECYEHDMLPKRGPGSKVPHWVEQLAKHRHRGLDFIFVCQSPAKQMDTFVHDLIEKHTHVRRRFGMNFVHLRIFDRYESRPEKAHPLMLKRVRLPKRPMGMYQSTELDTTKRGVPWYYYAAGVLLVLIIGGVVFVANRIHNQLDGDRLKEAAKATPGSDGAAATARPGGGLVGSQRNLGTRTEYARLHEPRFGSMPWTAPAYDQREVTADPELYCMSSLAGRDAGGRHQEASCTCFTEQGTRYELDQPQCRTVARHGAPYNPYGRRGQGSQQQQQAQPQQQPVAQQQASPGAVVSKAMRTQGTFPESPQAKGGTFTGPTTLEM</sequence>
<dbReference type="OrthoDB" id="8809170at2"/>
<evidence type="ECO:0000259" key="3">
    <source>
        <dbReference type="Pfam" id="PF05707"/>
    </source>
</evidence>
<organism evidence="4 5">
    <name type="scientific">Xanthomonas pisi</name>
    <dbReference type="NCBI Taxonomy" id="56457"/>
    <lineage>
        <taxon>Bacteria</taxon>
        <taxon>Pseudomonadati</taxon>
        <taxon>Pseudomonadota</taxon>
        <taxon>Gammaproteobacteria</taxon>
        <taxon>Lysobacterales</taxon>
        <taxon>Lysobacteraceae</taxon>
        <taxon>Xanthomonas</taxon>
    </lineage>
</organism>
<dbReference type="InterPro" id="IPR027417">
    <property type="entry name" value="P-loop_NTPase"/>
</dbReference>
<evidence type="ECO:0000313" key="4">
    <source>
        <dbReference type="EMBL" id="PPU67292.1"/>
    </source>
</evidence>
<feature type="transmembrane region" description="Helical" evidence="2">
    <location>
        <begin position="185"/>
        <end position="206"/>
    </location>
</feature>
<evidence type="ECO:0000256" key="2">
    <source>
        <dbReference type="SAM" id="Phobius"/>
    </source>
</evidence>
<dbReference type="RefSeq" id="WP_046963768.1">
    <property type="nucleotide sequence ID" value="NZ_MDEI01000014.1"/>
</dbReference>
<dbReference type="EMBL" id="MDEI01000014">
    <property type="protein sequence ID" value="PPU67292.1"/>
    <property type="molecule type" value="Genomic_DNA"/>
</dbReference>
<gene>
    <name evidence="4" type="ORF">XpiCFBP4643_16010</name>
</gene>
<feature type="region of interest" description="Disordered" evidence="1">
    <location>
        <begin position="220"/>
        <end position="246"/>
    </location>
</feature>
<protein>
    <recommendedName>
        <fullName evidence="3">Zona occludens toxin N-terminal domain-containing protein</fullName>
    </recommendedName>
</protein>
<keyword evidence="5" id="KW-1185">Reference proteome</keyword>
<reference evidence="5" key="1">
    <citation type="submission" date="2016-08" db="EMBL/GenBank/DDBJ databases">
        <authorList>
            <person name="Merda D."/>
            <person name="Briand M."/>
            <person name="Taghouti G."/>
            <person name="Carrere S."/>
            <person name="Gouzy J."/>
            <person name="Portier P."/>
            <person name="Jacques M.-A."/>
            <person name="Fischer-Le Saux M."/>
        </authorList>
    </citation>
    <scope>NUCLEOTIDE SEQUENCE [LARGE SCALE GENOMIC DNA]</scope>
    <source>
        <strain evidence="5">CFBP4643</strain>
    </source>
</reference>
<keyword evidence="2" id="KW-1133">Transmembrane helix</keyword>
<proteinExistence type="predicted"/>
<name>A0A2S7D0C0_9XANT</name>
<feature type="domain" description="Zona occludens toxin N-terminal" evidence="3">
    <location>
        <begin position="1"/>
        <end position="174"/>
    </location>
</feature>
<dbReference type="Gene3D" id="3.40.50.300">
    <property type="entry name" value="P-loop containing nucleotide triphosphate hydrolases"/>
    <property type="match status" value="1"/>
</dbReference>
<comment type="caution">
    <text evidence="4">The sequence shown here is derived from an EMBL/GenBank/DDBJ whole genome shotgun (WGS) entry which is preliminary data.</text>
</comment>
<dbReference type="Pfam" id="PF05707">
    <property type="entry name" value="Zot"/>
    <property type="match status" value="1"/>
</dbReference>